<dbReference type="EMBL" id="CP058905">
    <property type="protein sequence ID" value="QLJ98934.1"/>
    <property type="molecule type" value="Genomic_DNA"/>
</dbReference>
<proteinExistence type="predicted"/>
<accession>A0A7D5YIV3</accession>
<protein>
    <submittedName>
        <fullName evidence="1">Uncharacterized protein</fullName>
    </submittedName>
</protein>
<name>A0A7D5YIV3_9ACTN</name>
<organism evidence="1">
    <name type="scientific">Micromonospora carbonacea</name>
    <dbReference type="NCBI Taxonomy" id="47853"/>
    <lineage>
        <taxon>Bacteria</taxon>
        <taxon>Bacillati</taxon>
        <taxon>Actinomycetota</taxon>
        <taxon>Actinomycetes</taxon>
        <taxon>Micromonosporales</taxon>
        <taxon>Micromonosporaceae</taxon>
        <taxon>Micromonospora</taxon>
    </lineage>
</organism>
<gene>
    <name evidence="1" type="ORF">HZU44_01605</name>
</gene>
<dbReference type="AlphaFoldDB" id="A0A7D5YIV3"/>
<sequence>MTGAEQAGDVPPDDETAELVAQLRELAGANPADVRRVVADVLAALDRVPGSALREHLPESIRADAGLDVTAPAPR</sequence>
<evidence type="ECO:0000313" key="1">
    <source>
        <dbReference type="EMBL" id="QLJ98934.1"/>
    </source>
</evidence>
<reference evidence="1" key="1">
    <citation type="submission" date="2020-08" db="EMBL/GenBank/DDBJ databases">
        <title>A bifunctional nitrone conjugated secondary metabolite targeting the ribosome.</title>
        <authorList>
            <person name="Limbrick E.M."/>
            <person name="Graf M."/>
            <person name="Derewacz D.K."/>
            <person name="Nguyen F."/>
            <person name="Spraggins J.M."/>
            <person name="Wieland M."/>
            <person name="Ynigez-Gutierrez A.E."/>
            <person name="Reisman B.J."/>
            <person name="Zinshteyn B."/>
            <person name="McCulloch K."/>
            <person name="Iverson T.M."/>
            <person name="Green R."/>
            <person name="Wilson D.N."/>
            <person name="Bachmann B.O."/>
        </authorList>
    </citation>
    <scope>NUCLEOTIDE SEQUENCE</scope>
    <source>
        <strain evidence="1">Africana</strain>
    </source>
</reference>